<evidence type="ECO:0000256" key="2">
    <source>
        <dbReference type="ARBA" id="ARBA00022603"/>
    </source>
</evidence>
<comment type="subcellular location">
    <subcellularLocation>
        <location evidence="5">Cytoplasm</location>
    </subcellularLocation>
</comment>
<evidence type="ECO:0000256" key="4">
    <source>
        <dbReference type="ARBA" id="ARBA00022691"/>
    </source>
</evidence>
<dbReference type="GO" id="GO:0106339">
    <property type="term" value="F:tRNA (cytidine(32)-2'-O)-methyltransferase activity"/>
    <property type="evidence" value="ECO:0007669"/>
    <property type="project" value="RHEA"/>
</dbReference>
<comment type="catalytic activity">
    <reaction evidence="5">
        <text>uridine(32) in tRNA + S-adenosyl-L-methionine = 2'-O-methyluridine(32) in tRNA + S-adenosyl-L-homocysteine + H(+)</text>
        <dbReference type="Rhea" id="RHEA:42936"/>
        <dbReference type="Rhea" id="RHEA-COMP:10107"/>
        <dbReference type="Rhea" id="RHEA-COMP:10290"/>
        <dbReference type="ChEBI" id="CHEBI:15378"/>
        <dbReference type="ChEBI" id="CHEBI:57856"/>
        <dbReference type="ChEBI" id="CHEBI:59789"/>
        <dbReference type="ChEBI" id="CHEBI:65315"/>
        <dbReference type="ChEBI" id="CHEBI:74478"/>
        <dbReference type="EC" id="2.1.1.200"/>
    </reaction>
</comment>
<dbReference type="GO" id="GO:0003723">
    <property type="term" value="F:RNA binding"/>
    <property type="evidence" value="ECO:0007669"/>
    <property type="project" value="InterPro"/>
</dbReference>
<comment type="function">
    <text evidence="5">Catalyzes the formation of 2'O-methylated cytidine (Cm32) or 2'O-methylated uridine (Um32) at position 32 in tRNA.</text>
</comment>
<dbReference type="Proteomes" id="UP000245125">
    <property type="component" value="Unassembled WGS sequence"/>
</dbReference>
<keyword evidence="5" id="KW-0819">tRNA processing</keyword>
<evidence type="ECO:0000256" key="3">
    <source>
        <dbReference type="ARBA" id="ARBA00022679"/>
    </source>
</evidence>
<dbReference type="EMBL" id="OUUY01000064">
    <property type="protein sequence ID" value="SPQ00276.1"/>
    <property type="molecule type" value="Genomic_DNA"/>
</dbReference>
<evidence type="ECO:0000313" key="8">
    <source>
        <dbReference type="Proteomes" id="UP000245125"/>
    </source>
</evidence>
<comment type="catalytic activity">
    <reaction evidence="5">
        <text>cytidine(32) in tRNA + S-adenosyl-L-methionine = 2'-O-methylcytidine(32) in tRNA + S-adenosyl-L-homocysteine + H(+)</text>
        <dbReference type="Rhea" id="RHEA:42932"/>
        <dbReference type="Rhea" id="RHEA-COMP:10288"/>
        <dbReference type="Rhea" id="RHEA-COMP:10289"/>
        <dbReference type="ChEBI" id="CHEBI:15378"/>
        <dbReference type="ChEBI" id="CHEBI:57856"/>
        <dbReference type="ChEBI" id="CHEBI:59789"/>
        <dbReference type="ChEBI" id="CHEBI:74495"/>
        <dbReference type="ChEBI" id="CHEBI:82748"/>
        <dbReference type="EC" id="2.1.1.200"/>
    </reaction>
</comment>
<proteinExistence type="inferred from homology"/>
<evidence type="ECO:0000259" key="6">
    <source>
        <dbReference type="Pfam" id="PF00588"/>
    </source>
</evidence>
<evidence type="ECO:0000313" key="7">
    <source>
        <dbReference type="EMBL" id="SPQ00276.1"/>
    </source>
</evidence>
<keyword evidence="5" id="KW-0963">Cytoplasm</keyword>
<dbReference type="InterPro" id="IPR004384">
    <property type="entry name" value="RNA_MeTrfase_TrmJ/LasT"/>
</dbReference>
<protein>
    <recommendedName>
        <fullName evidence="5">tRNA (cytidine/uridine-2'-O-)-methyltransferase TrmJ</fullName>
        <ecNumber evidence="5">2.1.1.200</ecNumber>
    </recommendedName>
    <alternativeName>
        <fullName evidence="5">tRNA (cytidine(32)/uridine(32)-2'-O)-methyltransferase</fullName>
    </alternativeName>
    <alternativeName>
        <fullName evidence="5">tRNA Cm32/Um32 methyltransferase</fullName>
    </alternativeName>
</protein>
<keyword evidence="2 5" id="KW-0489">Methyltransferase</keyword>
<dbReference type="AlphaFoldDB" id="A0A2U3QFS4"/>
<dbReference type="GO" id="GO:0002128">
    <property type="term" value="P:tRNA nucleoside ribose methylation"/>
    <property type="evidence" value="ECO:0007669"/>
    <property type="project" value="TreeGrafter"/>
</dbReference>
<dbReference type="CDD" id="cd18093">
    <property type="entry name" value="SpoU-like_TrmJ"/>
    <property type="match status" value="1"/>
</dbReference>
<accession>A0A2U3QFS4</accession>
<dbReference type="GO" id="GO:0005829">
    <property type="term" value="C:cytosol"/>
    <property type="evidence" value="ECO:0007669"/>
    <property type="project" value="TreeGrafter"/>
</dbReference>
<dbReference type="GO" id="GO:0160206">
    <property type="term" value="F:tRNA (cytidine(32)/uridine(32)-2'-O)-methyltransferase activity"/>
    <property type="evidence" value="ECO:0007669"/>
    <property type="project" value="UniProtKB-EC"/>
</dbReference>
<organism evidence="7 8">
    <name type="scientific">Candidatus Sulfobium mesophilum</name>
    <dbReference type="NCBI Taxonomy" id="2016548"/>
    <lineage>
        <taxon>Bacteria</taxon>
        <taxon>Pseudomonadati</taxon>
        <taxon>Nitrospirota</taxon>
        <taxon>Nitrospiria</taxon>
        <taxon>Nitrospirales</taxon>
        <taxon>Nitrospiraceae</taxon>
        <taxon>Candidatus Sulfobium</taxon>
    </lineage>
</organism>
<dbReference type="Pfam" id="PF00588">
    <property type="entry name" value="SpoU_methylase"/>
    <property type="match status" value="1"/>
</dbReference>
<reference evidence="8" key="1">
    <citation type="submission" date="2018-03" db="EMBL/GenBank/DDBJ databases">
        <authorList>
            <person name="Zecchin S."/>
        </authorList>
    </citation>
    <scope>NUCLEOTIDE SEQUENCE [LARGE SCALE GENOMIC DNA]</scope>
</reference>
<dbReference type="PANTHER" id="PTHR42786">
    <property type="entry name" value="TRNA/RRNA METHYLTRANSFERASE"/>
    <property type="match status" value="1"/>
</dbReference>
<comment type="subunit">
    <text evidence="5">Homodimer.</text>
</comment>
<dbReference type="Gene3D" id="1.10.8.590">
    <property type="match status" value="1"/>
</dbReference>
<dbReference type="InterPro" id="IPR029026">
    <property type="entry name" value="tRNA_m1G_MTases_N"/>
</dbReference>
<dbReference type="InterPro" id="IPR029028">
    <property type="entry name" value="Alpha/beta_knot_MTases"/>
</dbReference>
<dbReference type="InterPro" id="IPR001537">
    <property type="entry name" value="SpoU_MeTrfase"/>
</dbReference>
<evidence type="ECO:0000256" key="5">
    <source>
        <dbReference type="RuleBase" id="RU362024"/>
    </source>
</evidence>
<name>A0A2U3QFS4_9BACT</name>
<dbReference type="PANTHER" id="PTHR42786:SF2">
    <property type="entry name" value="TRNA (CYTIDINE_URIDINE-2'-O-)-METHYLTRANSFERASE TRMJ"/>
    <property type="match status" value="1"/>
</dbReference>
<comment type="similarity">
    <text evidence="1">Belongs to the class IV-like SAM-binding methyltransferase superfamily. RNA methyltransferase TrmH family.</text>
</comment>
<dbReference type="NCBIfam" id="TIGR00050">
    <property type="entry name" value="rRNA_methyl_1"/>
    <property type="match status" value="1"/>
</dbReference>
<dbReference type="OrthoDB" id="9806346at2"/>
<dbReference type="PIRSF" id="PIRSF004808">
    <property type="entry name" value="LasT"/>
    <property type="match status" value="1"/>
</dbReference>
<dbReference type="EC" id="2.1.1.200" evidence="5"/>
<sequence>MDDWKENIYFVLVGPKEPGNIGASARAIKNMGFRKLSLVKPPPEMSEEGRWFARNSHDVLDAAEVFDSVEEAIRDKAVVVGTTRRKGKRRGVIMPVEKGVVRIRDIAINNKVAILFGREARGLFNEEVEECGFMLTIPSSKIQPSLNLAQAVLLTAYELSKHGQGLEGVRAGGRKRLDNTTLKQDLMTHGDVDSLYERISSVLELLDYIPRGDRNLREKIISNLKHFIGRSGLTEWELNMLHGICTQIEKKVPKRPIISEGSHE</sequence>
<dbReference type="Gene3D" id="3.40.1280.10">
    <property type="match status" value="1"/>
</dbReference>
<keyword evidence="8" id="KW-1185">Reference proteome</keyword>
<keyword evidence="4 5" id="KW-0949">S-adenosyl-L-methionine</keyword>
<dbReference type="SUPFAM" id="SSF75217">
    <property type="entry name" value="alpha/beta knot"/>
    <property type="match status" value="1"/>
</dbReference>
<feature type="domain" description="tRNA/rRNA methyltransferase SpoU type" evidence="6">
    <location>
        <begin position="8"/>
        <end position="157"/>
    </location>
</feature>
<keyword evidence="3 7" id="KW-0808">Transferase</keyword>
<gene>
    <name evidence="5" type="primary">trmJ</name>
    <name evidence="7" type="ORF">NBG4_20082</name>
</gene>
<evidence type="ECO:0000256" key="1">
    <source>
        <dbReference type="ARBA" id="ARBA00007228"/>
    </source>
</evidence>